<evidence type="ECO:0000313" key="2">
    <source>
        <dbReference type="Proteomes" id="UP000199403"/>
    </source>
</evidence>
<dbReference type="Proteomes" id="UP000199403">
    <property type="component" value="Unassembled WGS sequence"/>
</dbReference>
<reference evidence="2" key="1">
    <citation type="submission" date="2016-10" db="EMBL/GenBank/DDBJ databases">
        <authorList>
            <person name="Varghese N."/>
            <person name="Submissions S."/>
        </authorList>
    </citation>
    <scope>NUCLEOTIDE SEQUENCE [LARGE SCALE GENOMIC DNA]</scope>
    <source>
        <strain evidence="2">IBRC-M 10761</strain>
    </source>
</reference>
<gene>
    <name evidence="1" type="ORF">SAMN05192553_10425</name>
</gene>
<name>A0A1H6YVQ3_9BACT</name>
<dbReference type="EMBL" id="FNZH01000004">
    <property type="protein sequence ID" value="SEJ45338.1"/>
    <property type="molecule type" value="Genomic_DNA"/>
</dbReference>
<protein>
    <submittedName>
        <fullName evidence="1">Uncharacterized protein</fullName>
    </submittedName>
</protein>
<dbReference type="RefSeq" id="WP_092175015.1">
    <property type="nucleotide sequence ID" value="NZ_FNZH01000004.1"/>
</dbReference>
<evidence type="ECO:0000313" key="1">
    <source>
        <dbReference type="EMBL" id="SEJ45338.1"/>
    </source>
</evidence>
<keyword evidence="2" id="KW-1185">Reference proteome</keyword>
<proteinExistence type="predicted"/>
<organism evidence="1 2">
    <name type="scientific">Cyclobacterium xiamenense</name>
    <dbReference type="NCBI Taxonomy" id="1297121"/>
    <lineage>
        <taxon>Bacteria</taxon>
        <taxon>Pseudomonadati</taxon>
        <taxon>Bacteroidota</taxon>
        <taxon>Cytophagia</taxon>
        <taxon>Cytophagales</taxon>
        <taxon>Cyclobacteriaceae</taxon>
        <taxon>Cyclobacterium</taxon>
    </lineage>
</organism>
<dbReference type="AlphaFoldDB" id="A0A1H6YVQ3"/>
<accession>A0A1H6YVQ3</accession>
<sequence length="89" mass="10215">MNARKTLKTKESREGYWHFAYQLLASLAKRKVAENRVNELRFLWLSSVPLPKDPAQQVTEIQPQTEMGTGYPNILRFPGIRLKTREGGG</sequence>